<sequence>MVSTVVHLIYTGLLGQNFQGVSMEMDWTAEASHSFQLK</sequence>
<accession>A0A0E9SJT2</accession>
<reference evidence="1" key="1">
    <citation type="submission" date="2014-11" db="EMBL/GenBank/DDBJ databases">
        <authorList>
            <person name="Amaro Gonzalez C."/>
        </authorList>
    </citation>
    <scope>NUCLEOTIDE SEQUENCE</scope>
</reference>
<evidence type="ECO:0000313" key="1">
    <source>
        <dbReference type="EMBL" id="JAH41492.1"/>
    </source>
</evidence>
<protein>
    <submittedName>
        <fullName evidence="1">Uncharacterized protein</fullName>
    </submittedName>
</protein>
<proteinExistence type="predicted"/>
<dbReference type="EMBL" id="GBXM01067085">
    <property type="protein sequence ID" value="JAH41492.1"/>
    <property type="molecule type" value="Transcribed_RNA"/>
</dbReference>
<organism evidence="1">
    <name type="scientific">Anguilla anguilla</name>
    <name type="common">European freshwater eel</name>
    <name type="synonym">Muraena anguilla</name>
    <dbReference type="NCBI Taxonomy" id="7936"/>
    <lineage>
        <taxon>Eukaryota</taxon>
        <taxon>Metazoa</taxon>
        <taxon>Chordata</taxon>
        <taxon>Craniata</taxon>
        <taxon>Vertebrata</taxon>
        <taxon>Euteleostomi</taxon>
        <taxon>Actinopterygii</taxon>
        <taxon>Neopterygii</taxon>
        <taxon>Teleostei</taxon>
        <taxon>Anguilliformes</taxon>
        <taxon>Anguillidae</taxon>
        <taxon>Anguilla</taxon>
    </lineage>
</organism>
<name>A0A0E9SJT2_ANGAN</name>
<reference evidence="1" key="2">
    <citation type="journal article" date="2015" name="Fish Shellfish Immunol.">
        <title>Early steps in the European eel (Anguilla anguilla)-Vibrio vulnificus interaction in the gills: Role of the RtxA13 toxin.</title>
        <authorList>
            <person name="Callol A."/>
            <person name="Pajuelo D."/>
            <person name="Ebbesson L."/>
            <person name="Teles M."/>
            <person name="MacKenzie S."/>
            <person name="Amaro C."/>
        </authorList>
    </citation>
    <scope>NUCLEOTIDE SEQUENCE</scope>
</reference>
<dbReference type="AlphaFoldDB" id="A0A0E9SJT2"/>